<sequence>MNEAHTAKYSVHPGADKIQSKTSETLGIALMARDIREEMGEDHYGLPNREDYKMEIFSRLYINEIVAGHDVPVSIISDHDNRWSEIFIQQRLPSERQLCSFQSIIWKDVSPRKGVVHFGKRSKLSPRYVGLFKVVERVGPGAYRLRLPQQLVDIHDIFHVSNLKKCLADVNLHVPLEEVKIDDKLHFVEKPMEIIDREVKKLKKSRIPIVKVRWNPRRGPELTWEREDEMKRKYPQLFASAMA</sequence>
<comment type="caution">
    <text evidence="2">The sequence shown here is derived from an EMBL/GenBank/DDBJ whole genome shotgun (WGS) entry which is preliminary data.</text>
</comment>
<dbReference type="Pfam" id="PF24626">
    <property type="entry name" value="SH3_Tf2-1"/>
    <property type="match status" value="1"/>
</dbReference>
<dbReference type="PANTHER" id="PTHR46148:SF59">
    <property type="entry name" value="NUCLEOTIDYLTRANSFERASE, RIBONUCLEASE H"/>
    <property type="match status" value="1"/>
</dbReference>
<reference evidence="2" key="1">
    <citation type="journal article" date="2022" name="Int. J. Mol. Sci.">
        <title>Draft Genome of Tanacetum Coccineum: Genomic Comparison of Closely Related Tanacetum-Family Plants.</title>
        <authorList>
            <person name="Yamashiro T."/>
            <person name="Shiraishi A."/>
            <person name="Nakayama K."/>
            <person name="Satake H."/>
        </authorList>
    </citation>
    <scope>NUCLEOTIDE SEQUENCE</scope>
</reference>
<name>A0ABQ5GL92_9ASTR</name>
<evidence type="ECO:0000313" key="3">
    <source>
        <dbReference type="Proteomes" id="UP001151760"/>
    </source>
</evidence>
<evidence type="ECO:0000259" key="1">
    <source>
        <dbReference type="Pfam" id="PF24626"/>
    </source>
</evidence>
<protein>
    <recommendedName>
        <fullName evidence="1">Tf2-1-like SH3-like domain-containing protein</fullName>
    </recommendedName>
</protein>
<proteinExistence type="predicted"/>
<keyword evidence="3" id="KW-1185">Reference proteome</keyword>
<dbReference type="PANTHER" id="PTHR46148">
    <property type="entry name" value="CHROMO DOMAIN-CONTAINING PROTEIN"/>
    <property type="match status" value="1"/>
</dbReference>
<organism evidence="2 3">
    <name type="scientific">Tanacetum coccineum</name>
    <dbReference type="NCBI Taxonomy" id="301880"/>
    <lineage>
        <taxon>Eukaryota</taxon>
        <taxon>Viridiplantae</taxon>
        <taxon>Streptophyta</taxon>
        <taxon>Embryophyta</taxon>
        <taxon>Tracheophyta</taxon>
        <taxon>Spermatophyta</taxon>
        <taxon>Magnoliopsida</taxon>
        <taxon>eudicotyledons</taxon>
        <taxon>Gunneridae</taxon>
        <taxon>Pentapetalae</taxon>
        <taxon>asterids</taxon>
        <taxon>campanulids</taxon>
        <taxon>Asterales</taxon>
        <taxon>Asteraceae</taxon>
        <taxon>Asteroideae</taxon>
        <taxon>Anthemideae</taxon>
        <taxon>Anthemidinae</taxon>
        <taxon>Tanacetum</taxon>
    </lineage>
</organism>
<reference evidence="2" key="2">
    <citation type="submission" date="2022-01" db="EMBL/GenBank/DDBJ databases">
        <authorList>
            <person name="Yamashiro T."/>
            <person name="Shiraishi A."/>
            <person name="Satake H."/>
            <person name="Nakayama K."/>
        </authorList>
    </citation>
    <scope>NUCLEOTIDE SEQUENCE</scope>
</reference>
<accession>A0ABQ5GL92</accession>
<feature type="domain" description="Tf2-1-like SH3-like" evidence="1">
    <location>
        <begin position="112"/>
        <end position="166"/>
    </location>
</feature>
<dbReference type="InterPro" id="IPR056924">
    <property type="entry name" value="SH3_Tf2-1"/>
</dbReference>
<evidence type="ECO:0000313" key="2">
    <source>
        <dbReference type="EMBL" id="GJT75548.1"/>
    </source>
</evidence>
<gene>
    <name evidence="2" type="ORF">Tco_1042273</name>
</gene>
<dbReference type="EMBL" id="BQNB010018540">
    <property type="protein sequence ID" value="GJT75548.1"/>
    <property type="molecule type" value="Genomic_DNA"/>
</dbReference>
<dbReference type="Proteomes" id="UP001151760">
    <property type="component" value="Unassembled WGS sequence"/>
</dbReference>